<evidence type="ECO:0000256" key="1">
    <source>
        <dbReference type="ARBA" id="ARBA00023015"/>
    </source>
</evidence>
<dbReference type="CDD" id="cd01392">
    <property type="entry name" value="HTH_LacI"/>
    <property type="match status" value="1"/>
</dbReference>
<keyword evidence="6" id="KW-1185">Reference proteome</keyword>
<dbReference type="Pfam" id="PF00356">
    <property type="entry name" value="LacI"/>
    <property type="match status" value="1"/>
</dbReference>
<dbReference type="Gene3D" id="3.40.50.2300">
    <property type="match status" value="2"/>
</dbReference>
<keyword evidence="2" id="KW-0238">DNA-binding</keyword>
<dbReference type="InterPro" id="IPR010982">
    <property type="entry name" value="Lambda_DNA-bd_dom_sf"/>
</dbReference>
<keyword evidence="3" id="KW-0804">Transcription</keyword>
<keyword evidence="1" id="KW-0805">Transcription regulation</keyword>
<dbReference type="GO" id="GO:0003700">
    <property type="term" value="F:DNA-binding transcription factor activity"/>
    <property type="evidence" value="ECO:0007669"/>
    <property type="project" value="TreeGrafter"/>
</dbReference>
<dbReference type="EMBL" id="AKFT01000156">
    <property type="protein sequence ID" value="EJF41578.1"/>
    <property type="molecule type" value="Genomic_DNA"/>
</dbReference>
<dbReference type="GO" id="GO:0000976">
    <property type="term" value="F:transcription cis-regulatory region binding"/>
    <property type="evidence" value="ECO:0007669"/>
    <property type="project" value="TreeGrafter"/>
</dbReference>
<dbReference type="InterPro" id="IPR000843">
    <property type="entry name" value="HTH_LacI"/>
</dbReference>
<name>J1H8E0_9ACTO</name>
<accession>J1H8E0</accession>
<proteinExistence type="predicted"/>
<sequence length="361" mass="37781">MPATRADVARLAGVSPSTVTYVLTGKRATSESTRNRVLHAIEELGYLPNRHASVLAAHSVRSVGVLFRMQPRSVDLDDQGYVGGLRARLEAEGIRVFVPLVRAREVRKDLAALVQSRTLDAAVLMDVAPDDERERLLRNKVPVVLIGTSGAAVSDEVDADFEQMLNLAISHLAGLGHRRVLHLGRRITRDLANVYRAQGEAISRVASAHGVEVLNRPVEDNAVAGAAMMEHGRLPGRCTAVASNNPMAMEGLLAAAWSHGVGVPEGLSAVTLGLAVPREPGGALITEVSVDRAAMGRQAGELLLRRLATPKAAPEHLTMGAGLVDRGSVAAVSAMPAVPAASAAAAVGPHGTHGSPDPLSV</sequence>
<evidence type="ECO:0000313" key="5">
    <source>
        <dbReference type="EMBL" id="EJF41578.1"/>
    </source>
</evidence>
<evidence type="ECO:0000259" key="4">
    <source>
        <dbReference type="PROSITE" id="PS50932"/>
    </source>
</evidence>
<dbReference type="PANTHER" id="PTHR30146:SF109">
    <property type="entry name" value="HTH-TYPE TRANSCRIPTIONAL REGULATOR GALS"/>
    <property type="match status" value="1"/>
</dbReference>
<dbReference type="InterPro" id="IPR046335">
    <property type="entry name" value="LacI/GalR-like_sensor"/>
</dbReference>
<dbReference type="CDD" id="cd06267">
    <property type="entry name" value="PBP1_LacI_sugar_binding-like"/>
    <property type="match status" value="1"/>
</dbReference>
<protein>
    <submittedName>
        <fullName evidence="5">Transcriptional regulator, LacI family</fullName>
    </submittedName>
</protein>
<evidence type="ECO:0000256" key="3">
    <source>
        <dbReference type="ARBA" id="ARBA00023163"/>
    </source>
</evidence>
<dbReference type="PANTHER" id="PTHR30146">
    <property type="entry name" value="LACI-RELATED TRANSCRIPTIONAL REPRESSOR"/>
    <property type="match status" value="1"/>
</dbReference>
<dbReference type="eggNOG" id="COG1609">
    <property type="taxonomic scope" value="Bacteria"/>
</dbReference>
<dbReference type="SMART" id="SM00354">
    <property type="entry name" value="HTH_LACI"/>
    <property type="match status" value="1"/>
</dbReference>
<dbReference type="SUPFAM" id="SSF53822">
    <property type="entry name" value="Periplasmic binding protein-like I"/>
    <property type="match status" value="1"/>
</dbReference>
<dbReference type="PATRIC" id="fig|1125718.3.peg.1889"/>
<dbReference type="OrthoDB" id="252678at2"/>
<feature type="domain" description="HTH lacI-type" evidence="4">
    <location>
        <begin position="3"/>
        <end position="57"/>
    </location>
</feature>
<dbReference type="Gene3D" id="1.10.260.40">
    <property type="entry name" value="lambda repressor-like DNA-binding domains"/>
    <property type="match status" value="1"/>
</dbReference>
<evidence type="ECO:0000256" key="2">
    <source>
        <dbReference type="ARBA" id="ARBA00023125"/>
    </source>
</evidence>
<dbReference type="Proteomes" id="UP000002941">
    <property type="component" value="Unassembled WGS sequence"/>
</dbReference>
<comment type="caution">
    <text evidence="5">The sequence shown here is derived from an EMBL/GenBank/DDBJ whole genome shotgun (WGS) entry which is preliminary data.</text>
</comment>
<gene>
    <name evidence="5" type="ORF">HMPREF1318_2564</name>
</gene>
<dbReference type="SUPFAM" id="SSF47413">
    <property type="entry name" value="lambda repressor-like DNA-binding domains"/>
    <property type="match status" value="1"/>
</dbReference>
<organism evidence="5 6">
    <name type="scientific">Actinomyces massiliensis F0489</name>
    <dbReference type="NCBI Taxonomy" id="1125718"/>
    <lineage>
        <taxon>Bacteria</taxon>
        <taxon>Bacillati</taxon>
        <taxon>Actinomycetota</taxon>
        <taxon>Actinomycetes</taxon>
        <taxon>Actinomycetales</taxon>
        <taxon>Actinomycetaceae</taxon>
        <taxon>Actinomyces</taxon>
    </lineage>
</organism>
<dbReference type="AlphaFoldDB" id="J1H8E0"/>
<dbReference type="InterPro" id="IPR028082">
    <property type="entry name" value="Peripla_BP_I"/>
</dbReference>
<dbReference type="RefSeq" id="WP_008732243.1">
    <property type="nucleotide sequence ID" value="NZ_AKFT01000156.1"/>
</dbReference>
<reference evidence="5 6" key="1">
    <citation type="submission" date="2012-05" db="EMBL/GenBank/DDBJ databases">
        <authorList>
            <person name="Harkins D.M."/>
            <person name="Madupu R."/>
            <person name="Durkin A.S."/>
            <person name="Torralba M."/>
            <person name="Methe B."/>
            <person name="Sutton G.G."/>
            <person name="Nelson K.E."/>
        </authorList>
    </citation>
    <scope>NUCLEOTIDE SEQUENCE [LARGE SCALE GENOMIC DNA]</scope>
    <source>
        <strain evidence="5 6">F0489</strain>
    </source>
</reference>
<evidence type="ECO:0000313" key="6">
    <source>
        <dbReference type="Proteomes" id="UP000002941"/>
    </source>
</evidence>
<dbReference type="PROSITE" id="PS50932">
    <property type="entry name" value="HTH_LACI_2"/>
    <property type="match status" value="1"/>
</dbReference>
<dbReference type="Pfam" id="PF13377">
    <property type="entry name" value="Peripla_BP_3"/>
    <property type="match status" value="1"/>
</dbReference>